<keyword evidence="4" id="KW-0946">Virion</keyword>
<keyword evidence="3" id="KW-1188">Viral release from host cell</keyword>
<protein>
    <submittedName>
        <fullName evidence="8">Putative head tail connector protein</fullName>
    </submittedName>
</protein>
<dbReference type="EMBL" id="MT142905">
    <property type="protein sequence ID" value="QJA90313.1"/>
    <property type="molecule type" value="Genomic_DNA"/>
</dbReference>
<evidence type="ECO:0000256" key="1">
    <source>
        <dbReference type="ARBA" id="ARBA00004328"/>
    </source>
</evidence>
<dbReference type="InterPro" id="IPR020991">
    <property type="entry name" value="Connector_podovirus"/>
</dbReference>
<evidence type="ECO:0000256" key="3">
    <source>
        <dbReference type="ARBA" id="ARBA00022612"/>
    </source>
</evidence>
<accession>A0A6M3K5G6</accession>
<evidence type="ECO:0000313" key="8">
    <source>
        <dbReference type="EMBL" id="QJA76177.1"/>
    </source>
</evidence>
<sequence>MPILTTVQELEKRHDFARSQYENWQSEHKDICRFVAPTIGRWPDFGESEQDAGNKRHSKIIDGTAPKALKLLASGLQSGLTSPSRPWFRMTLLNEDLAKWKPVREWLDYGERILYSIYSVSNFYSQAHRLYYEQAAVGTSAILADSHPEEVVRYSTLTIGEYYLIANALAEIDTLFHTLWIPAINLIEMYGEDNEGISDAVRNAKNNEPYKLFRVIHAIMPNITADPLRLDNQNMPYASVRYLKEANNNNALTVSGYMSKPFAAPRWFSVGSEIYGYGLGHDNLGDSKMLQSEQASKLKGLQKMIEPPLVGPPGYNRKVSHLPGALNIADDSSASSLKPMYEIKPAIAEMMAEINDVRQQIRAGFFNDLFLMMLERPQMTATEVAQRHEEKLLALGPVIENQMDEFLDPIVTRTWEVANAAGMVPPPPQEIEGQAMKIEYISILAQLQKLVGTNTINAFSQFVFGVAEAMVASGRPPDILDKFNSDEAADEYSIMTGVPPNMVNSAEEVAQIRAQRAQQQQAMMQAQAMQQGSEVARNLAQAKTGDESALTQLQDSMEGR</sequence>
<dbReference type="AlphaFoldDB" id="A0A6M3K5G6"/>
<keyword evidence="5" id="KW-0231">Viral genome packaging</keyword>
<dbReference type="Pfam" id="PF12236">
    <property type="entry name" value="Head-tail_con"/>
    <property type="match status" value="1"/>
</dbReference>
<dbReference type="EMBL" id="MT142209">
    <property type="protein sequence ID" value="QJA76177.1"/>
    <property type="molecule type" value="Genomic_DNA"/>
</dbReference>
<evidence type="ECO:0000256" key="2">
    <source>
        <dbReference type="ARBA" id="ARBA00022595"/>
    </source>
</evidence>
<feature type="compositionally biased region" description="Polar residues" evidence="7">
    <location>
        <begin position="549"/>
        <end position="560"/>
    </location>
</feature>
<proteinExistence type="predicted"/>
<name>A0A6M3K5G6_9ZZZZ</name>
<keyword evidence="6" id="KW-1160">Virus entry into host cell</keyword>
<reference evidence="8" key="1">
    <citation type="submission" date="2020-03" db="EMBL/GenBank/DDBJ databases">
        <title>The deep terrestrial virosphere.</title>
        <authorList>
            <person name="Holmfeldt K."/>
            <person name="Nilsson E."/>
            <person name="Simone D."/>
            <person name="Lopez-Fernandez M."/>
            <person name="Wu X."/>
            <person name="de Brujin I."/>
            <person name="Lundin D."/>
            <person name="Andersson A."/>
            <person name="Bertilsson S."/>
            <person name="Dopson M."/>
        </authorList>
    </citation>
    <scope>NUCLEOTIDE SEQUENCE</scope>
    <source>
        <strain evidence="8">MM415A01569</strain>
        <strain evidence="9">MM415B02398</strain>
    </source>
</reference>
<feature type="region of interest" description="Disordered" evidence="7">
    <location>
        <begin position="536"/>
        <end position="560"/>
    </location>
</feature>
<comment type="subcellular location">
    <subcellularLocation>
        <location evidence="1">Virion</location>
    </subcellularLocation>
</comment>
<evidence type="ECO:0000256" key="6">
    <source>
        <dbReference type="ARBA" id="ARBA00023296"/>
    </source>
</evidence>
<evidence type="ECO:0000256" key="7">
    <source>
        <dbReference type="SAM" id="MobiDB-lite"/>
    </source>
</evidence>
<evidence type="ECO:0000256" key="4">
    <source>
        <dbReference type="ARBA" id="ARBA00022844"/>
    </source>
</evidence>
<keyword evidence="2" id="KW-1162">Viral penetration into host cytoplasm</keyword>
<organism evidence="8">
    <name type="scientific">viral metagenome</name>
    <dbReference type="NCBI Taxonomy" id="1070528"/>
    <lineage>
        <taxon>unclassified sequences</taxon>
        <taxon>metagenomes</taxon>
        <taxon>organismal metagenomes</taxon>
    </lineage>
</organism>
<gene>
    <name evidence="8" type="ORF">MM415A01569_0011</name>
    <name evidence="9" type="ORF">MM415B02398_0005</name>
</gene>
<dbReference type="GO" id="GO:0044423">
    <property type="term" value="C:virion component"/>
    <property type="evidence" value="ECO:0007669"/>
    <property type="project" value="UniProtKB-KW"/>
</dbReference>
<evidence type="ECO:0000313" key="9">
    <source>
        <dbReference type="EMBL" id="QJA90313.1"/>
    </source>
</evidence>
<evidence type="ECO:0000256" key="5">
    <source>
        <dbReference type="ARBA" id="ARBA00023219"/>
    </source>
</evidence>
<dbReference type="GO" id="GO:0046718">
    <property type="term" value="P:symbiont entry into host cell"/>
    <property type="evidence" value="ECO:0007669"/>
    <property type="project" value="UniProtKB-KW"/>
</dbReference>